<name>S0PFJ5_9ENTE</name>
<dbReference type="HAMAP" id="MF_00131">
    <property type="entry name" value="Trp_synth_alpha"/>
    <property type="match status" value="1"/>
</dbReference>
<reference evidence="10 11" key="1">
    <citation type="submission" date="2013-03" db="EMBL/GenBank/DDBJ databases">
        <title>The Genome Sequence of Enterococcus sulfureus ATCC_49903 (PacBio/Illumina hybrid assembly).</title>
        <authorList>
            <consortium name="The Broad Institute Genomics Platform"/>
            <consortium name="The Broad Institute Genome Sequencing Center for Infectious Disease"/>
            <person name="Earl A."/>
            <person name="Russ C."/>
            <person name="Gilmore M."/>
            <person name="Surin D."/>
            <person name="Walker B."/>
            <person name="Young S."/>
            <person name="Zeng Q."/>
            <person name="Gargeya S."/>
            <person name="Fitzgerald M."/>
            <person name="Haas B."/>
            <person name="Abouelleil A."/>
            <person name="Allen A.W."/>
            <person name="Alvarado L."/>
            <person name="Arachchi H.M."/>
            <person name="Berlin A.M."/>
            <person name="Chapman S.B."/>
            <person name="Gainer-Dewar J."/>
            <person name="Goldberg J."/>
            <person name="Griggs A."/>
            <person name="Gujja S."/>
            <person name="Hansen M."/>
            <person name="Howarth C."/>
            <person name="Imamovic A."/>
            <person name="Ireland A."/>
            <person name="Larimer J."/>
            <person name="McCowan C."/>
            <person name="Murphy C."/>
            <person name="Pearson M."/>
            <person name="Poon T.W."/>
            <person name="Priest M."/>
            <person name="Roberts A."/>
            <person name="Saif S."/>
            <person name="Shea T."/>
            <person name="Sisk P."/>
            <person name="Sykes S."/>
            <person name="Wortman J."/>
            <person name="Nusbaum C."/>
            <person name="Birren B."/>
        </authorList>
    </citation>
    <scope>NUCLEOTIDE SEQUENCE [LARGE SCALE GENOMIC DNA]</scope>
    <source>
        <strain evidence="10 11">ATCC 49903</strain>
    </source>
</reference>
<evidence type="ECO:0000256" key="8">
    <source>
        <dbReference type="HAMAP-Rule" id="MF_00131"/>
    </source>
</evidence>
<dbReference type="CDD" id="cd04724">
    <property type="entry name" value="Tryptophan_synthase_alpha"/>
    <property type="match status" value="1"/>
</dbReference>
<keyword evidence="11" id="KW-1185">Reference proteome</keyword>
<comment type="caution">
    <text evidence="10">The sequence shown here is derived from an EMBL/GenBank/DDBJ whole genome shotgun (WGS) entry which is preliminary data.</text>
</comment>
<dbReference type="PANTHER" id="PTHR43406:SF1">
    <property type="entry name" value="TRYPTOPHAN SYNTHASE ALPHA CHAIN, CHLOROPLASTIC"/>
    <property type="match status" value="1"/>
</dbReference>
<dbReference type="Proteomes" id="UP000015961">
    <property type="component" value="Unassembled WGS sequence"/>
</dbReference>
<dbReference type="eggNOG" id="COG0159">
    <property type="taxonomic scope" value="Bacteria"/>
</dbReference>
<protein>
    <recommendedName>
        <fullName evidence="8">Tryptophan synthase alpha chain</fullName>
        <ecNumber evidence="8">4.2.1.20</ecNumber>
    </recommendedName>
</protein>
<evidence type="ECO:0000256" key="9">
    <source>
        <dbReference type="RuleBase" id="RU003662"/>
    </source>
</evidence>
<comment type="function">
    <text evidence="8">The alpha subunit is responsible for the aldol cleavage of indoleglycerol phosphate to indole and glyceraldehyde 3-phosphate.</text>
</comment>
<dbReference type="GO" id="GO:0005829">
    <property type="term" value="C:cytosol"/>
    <property type="evidence" value="ECO:0007669"/>
    <property type="project" value="TreeGrafter"/>
</dbReference>
<dbReference type="NCBIfam" id="TIGR00262">
    <property type="entry name" value="trpA"/>
    <property type="match status" value="1"/>
</dbReference>
<evidence type="ECO:0000313" key="10">
    <source>
        <dbReference type="EMBL" id="EOT87418.1"/>
    </source>
</evidence>
<evidence type="ECO:0000256" key="2">
    <source>
        <dbReference type="ARBA" id="ARBA00011270"/>
    </source>
</evidence>
<evidence type="ECO:0000256" key="7">
    <source>
        <dbReference type="ARBA" id="ARBA00049047"/>
    </source>
</evidence>
<organism evidence="10 11">
    <name type="scientific">Enterococcus sulfureus ATCC 49903</name>
    <dbReference type="NCBI Taxonomy" id="1140003"/>
    <lineage>
        <taxon>Bacteria</taxon>
        <taxon>Bacillati</taxon>
        <taxon>Bacillota</taxon>
        <taxon>Bacilli</taxon>
        <taxon>Lactobacillales</taxon>
        <taxon>Enterococcaceae</taxon>
        <taxon>Enterococcus</taxon>
    </lineage>
</organism>
<evidence type="ECO:0000313" key="11">
    <source>
        <dbReference type="Proteomes" id="UP000015961"/>
    </source>
</evidence>
<comment type="similarity">
    <text evidence="8 9">Belongs to the TrpA family.</text>
</comment>
<feature type="active site" description="Proton acceptor" evidence="8">
    <location>
        <position position="51"/>
    </location>
</feature>
<dbReference type="EC" id="4.2.1.20" evidence="8"/>
<dbReference type="InterPro" id="IPR018204">
    <property type="entry name" value="Trp_synthase_alpha_AS"/>
</dbReference>
<dbReference type="SUPFAM" id="SSF51366">
    <property type="entry name" value="Ribulose-phoshate binding barrel"/>
    <property type="match status" value="1"/>
</dbReference>
<comment type="catalytic activity">
    <reaction evidence="7 8">
        <text>(1S,2R)-1-C-(indol-3-yl)glycerol 3-phosphate + L-serine = D-glyceraldehyde 3-phosphate + L-tryptophan + H2O</text>
        <dbReference type="Rhea" id="RHEA:10532"/>
        <dbReference type="ChEBI" id="CHEBI:15377"/>
        <dbReference type="ChEBI" id="CHEBI:33384"/>
        <dbReference type="ChEBI" id="CHEBI:57912"/>
        <dbReference type="ChEBI" id="CHEBI:58866"/>
        <dbReference type="ChEBI" id="CHEBI:59776"/>
        <dbReference type="EC" id="4.2.1.20"/>
    </reaction>
</comment>
<feature type="active site" description="Proton acceptor" evidence="8">
    <location>
        <position position="40"/>
    </location>
</feature>
<dbReference type="InterPro" id="IPR011060">
    <property type="entry name" value="RibuloseP-bd_barrel"/>
</dbReference>
<accession>S0PFJ5</accession>
<dbReference type="PROSITE" id="PS00167">
    <property type="entry name" value="TRP_SYNTHASE_ALPHA"/>
    <property type="match status" value="1"/>
</dbReference>
<dbReference type="InterPro" id="IPR002028">
    <property type="entry name" value="Trp_synthase_suA"/>
</dbReference>
<dbReference type="Gene3D" id="3.20.20.70">
    <property type="entry name" value="Aldolase class I"/>
    <property type="match status" value="1"/>
</dbReference>
<keyword evidence="3 8" id="KW-0028">Amino-acid biosynthesis</keyword>
<sequence length="250" mass="27095">MKLDANKKQFIPYIMAGANGLDRLESELRLLEKHGATAIELGIPFSDPVADGPVIEQAGISARKKGVTLQKVLNFLQQHTFCVPIILMGYANSFVHYGSSALAKALEHTQVQGLIIPDLPYEHRELITADLPDSITLITMVSLTSSPERIQLLTQEATGFIYAVTLNGVTGKQQAHTELAPYFQAIKQTTAIPVCAGFGIHTAQDVAYFLSICDGIVIGSAIVQKLATASLEEVDSFLTELLAPLHHPVY</sequence>
<evidence type="ECO:0000256" key="5">
    <source>
        <dbReference type="ARBA" id="ARBA00023141"/>
    </source>
</evidence>
<dbReference type="InterPro" id="IPR013785">
    <property type="entry name" value="Aldolase_TIM"/>
</dbReference>
<dbReference type="Pfam" id="PF00290">
    <property type="entry name" value="Trp_syntA"/>
    <property type="match status" value="1"/>
</dbReference>
<dbReference type="UniPathway" id="UPA00035">
    <property type="reaction ID" value="UER00044"/>
</dbReference>
<dbReference type="RefSeq" id="WP_016184970.1">
    <property type="nucleotide sequence ID" value="NZ_ASWO01000001.1"/>
</dbReference>
<keyword evidence="6 8" id="KW-0456">Lyase</keyword>
<dbReference type="AlphaFoldDB" id="S0PFJ5"/>
<comment type="subunit">
    <text evidence="2 8">Tetramer of two alpha and two beta chains.</text>
</comment>
<dbReference type="OrthoDB" id="9804578at2"/>
<evidence type="ECO:0000256" key="4">
    <source>
        <dbReference type="ARBA" id="ARBA00022822"/>
    </source>
</evidence>
<dbReference type="EMBL" id="ASWO01000001">
    <property type="protein sequence ID" value="EOT87418.1"/>
    <property type="molecule type" value="Genomic_DNA"/>
</dbReference>
<keyword evidence="4 8" id="KW-0822">Tryptophan biosynthesis</keyword>
<evidence type="ECO:0000256" key="3">
    <source>
        <dbReference type="ARBA" id="ARBA00022605"/>
    </source>
</evidence>
<proteinExistence type="inferred from homology"/>
<comment type="pathway">
    <text evidence="1 8">Amino-acid biosynthesis; L-tryptophan biosynthesis; L-tryptophan from chorismate: step 5/5.</text>
</comment>
<evidence type="ECO:0000256" key="6">
    <source>
        <dbReference type="ARBA" id="ARBA00023239"/>
    </source>
</evidence>
<dbReference type="GO" id="GO:0004834">
    <property type="term" value="F:tryptophan synthase activity"/>
    <property type="evidence" value="ECO:0007669"/>
    <property type="project" value="UniProtKB-UniRule"/>
</dbReference>
<keyword evidence="5 8" id="KW-0057">Aromatic amino acid biosynthesis</keyword>
<dbReference type="PANTHER" id="PTHR43406">
    <property type="entry name" value="TRYPTOPHAN SYNTHASE, ALPHA CHAIN"/>
    <property type="match status" value="1"/>
</dbReference>
<gene>
    <name evidence="8" type="primary">trpA</name>
    <name evidence="10" type="ORF">I573_00474</name>
</gene>
<dbReference type="STRING" id="1140003.OMY_00479"/>
<dbReference type="PATRIC" id="fig|1140003.3.peg.475"/>
<evidence type="ECO:0000256" key="1">
    <source>
        <dbReference type="ARBA" id="ARBA00004733"/>
    </source>
</evidence>